<dbReference type="CDD" id="cd04301">
    <property type="entry name" value="NAT_SF"/>
    <property type="match status" value="1"/>
</dbReference>
<accession>A0A927PLU8</accession>
<dbReference type="AlphaFoldDB" id="A0A927PLU8"/>
<dbReference type="SUPFAM" id="SSF55729">
    <property type="entry name" value="Acyl-CoA N-acyltransferases (Nat)"/>
    <property type="match status" value="1"/>
</dbReference>
<name>A0A927PLU8_9ACTN</name>
<dbReference type="RefSeq" id="WP_192040013.1">
    <property type="nucleotide sequence ID" value="NZ_JACYWE010000009.1"/>
</dbReference>
<dbReference type="PANTHER" id="PTHR13947:SF37">
    <property type="entry name" value="LD18367P"/>
    <property type="match status" value="1"/>
</dbReference>
<keyword evidence="1" id="KW-0808">Transferase</keyword>
<reference evidence="3" key="1">
    <citation type="submission" date="2020-09" db="EMBL/GenBank/DDBJ databases">
        <title>Hoyosella lacisalsi sp. nov., a halotolerant actinobacterium isolated from soil of Lake Gudzhirganskoe.</title>
        <authorList>
            <person name="Yang Q."/>
            <person name="Guo P.Y."/>
            <person name="Liu S.W."/>
            <person name="Li F.N."/>
            <person name="Sun C.H."/>
        </authorList>
    </citation>
    <scope>NUCLEOTIDE SEQUENCE</scope>
    <source>
        <strain evidence="3">G463</strain>
    </source>
</reference>
<dbReference type="InterPro" id="IPR000182">
    <property type="entry name" value="GNAT_dom"/>
</dbReference>
<dbReference type="Pfam" id="PF00583">
    <property type="entry name" value="Acetyltransf_1"/>
    <property type="match status" value="1"/>
</dbReference>
<gene>
    <name evidence="3" type="ORF">HT102_13735</name>
</gene>
<organism evidence="3 4">
    <name type="scientific">Lolliginicoccus lacisalsi</name>
    <dbReference type="NCBI Taxonomy" id="2742202"/>
    <lineage>
        <taxon>Bacteria</taxon>
        <taxon>Bacillati</taxon>
        <taxon>Actinomycetota</taxon>
        <taxon>Actinomycetes</taxon>
        <taxon>Mycobacteriales</taxon>
        <taxon>Hoyosellaceae</taxon>
        <taxon>Lolliginicoccus</taxon>
    </lineage>
</organism>
<dbReference type="Gene3D" id="3.40.630.30">
    <property type="match status" value="1"/>
</dbReference>
<dbReference type="PANTHER" id="PTHR13947">
    <property type="entry name" value="GNAT FAMILY N-ACETYLTRANSFERASE"/>
    <property type="match status" value="1"/>
</dbReference>
<dbReference type="InterPro" id="IPR050769">
    <property type="entry name" value="NAT_camello-type"/>
</dbReference>
<evidence type="ECO:0000256" key="1">
    <source>
        <dbReference type="ARBA" id="ARBA00022679"/>
    </source>
</evidence>
<dbReference type="GO" id="GO:0008080">
    <property type="term" value="F:N-acetyltransferase activity"/>
    <property type="evidence" value="ECO:0007669"/>
    <property type="project" value="InterPro"/>
</dbReference>
<proteinExistence type="predicted"/>
<feature type="domain" description="N-acetyltransferase" evidence="2">
    <location>
        <begin position="13"/>
        <end position="166"/>
    </location>
</feature>
<dbReference type="Proteomes" id="UP000642993">
    <property type="component" value="Unassembled WGS sequence"/>
</dbReference>
<dbReference type="EMBL" id="JACYWE010000009">
    <property type="protein sequence ID" value="MBD8507545.1"/>
    <property type="molecule type" value="Genomic_DNA"/>
</dbReference>
<protein>
    <submittedName>
        <fullName evidence="3">GNAT family N-acetyltransferase</fullName>
    </submittedName>
</protein>
<evidence type="ECO:0000313" key="3">
    <source>
        <dbReference type="EMBL" id="MBD8507545.1"/>
    </source>
</evidence>
<evidence type="ECO:0000313" key="4">
    <source>
        <dbReference type="Proteomes" id="UP000642993"/>
    </source>
</evidence>
<dbReference type="PROSITE" id="PS51186">
    <property type="entry name" value="GNAT"/>
    <property type="match status" value="1"/>
</dbReference>
<evidence type="ECO:0000259" key="2">
    <source>
        <dbReference type="PROSITE" id="PS51186"/>
    </source>
</evidence>
<dbReference type="InterPro" id="IPR016181">
    <property type="entry name" value="Acyl_CoA_acyltransferase"/>
</dbReference>
<keyword evidence="4" id="KW-1185">Reference proteome</keyword>
<comment type="caution">
    <text evidence="3">The sequence shown here is derived from an EMBL/GenBank/DDBJ whole genome shotgun (WGS) entry which is preliminary data.</text>
</comment>
<sequence>MRPGTQPGEQHPHLLRPIDPGDYALVSEITVAAYAPYIPAGSDYLDLLADVEGRAAAAETIVVEMAGSVVGAIVLADAASALAEIAREGELEFRMIAVAEQARGSGAGTAMVRHGIAEARRRGYEAIVLSSMRAMIEARRIYARHGFVEVPERMQYRSIDVFRLEL</sequence>